<feature type="non-terminal residue" evidence="1">
    <location>
        <position position="112"/>
    </location>
</feature>
<reference evidence="1" key="1">
    <citation type="submission" date="2021-12" db="EMBL/GenBank/DDBJ databases">
        <authorList>
            <person name="Martin H S."/>
        </authorList>
    </citation>
    <scope>NUCLEOTIDE SEQUENCE</scope>
</reference>
<evidence type="ECO:0000313" key="1">
    <source>
        <dbReference type="EMBL" id="CAH0725951.1"/>
    </source>
</evidence>
<keyword evidence="2" id="KW-1185">Reference proteome</keyword>
<accession>A0A8J9YFM2</accession>
<dbReference type="EMBL" id="OV170225">
    <property type="protein sequence ID" value="CAH0725951.1"/>
    <property type="molecule type" value="Genomic_DNA"/>
</dbReference>
<protein>
    <submittedName>
        <fullName evidence="1">Uncharacterized protein</fullName>
    </submittedName>
</protein>
<proteinExistence type="predicted"/>
<evidence type="ECO:0000313" key="2">
    <source>
        <dbReference type="Proteomes" id="UP000838878"/>
    </source>
</evidence>
<dbReference type="Proteomes" id="UP000838878">
    <property type="component" value="Chromosome 5"/>
</dbReference>
<name>A0A8J9YFM2_9NEOP</name>
<organism evidence="1 2">
    <name type="scientific">Brenthis ino</name>
    <name type="common">lesser marbled fritillary</name>
    <dbReference type="NCBI Taxonomy" id="405034"/>
    <lineage>
        <taxon>Eukaryota</taxon>
        <taxon>Metazoa</taxon>
        <taxon>Ecdysozoa</taxon>
        <taxon>Arthropoda</taxon>
        <taxon>Hexapoda</taxon>
        <taxon>Insecta</taxon>
        <taxon>Pterygota</taxon>
        <taxon>Neoptera</taxon>
        <taxon>Endopterygota</taxon>
        <taxon>Lepidoptera</taxon>
        <taxon>Glossata</taxon>
        <taxon>Ditrysia</taxon>
        <taxon>Papilionoidea</taxon>
        <taxon>Nymphalidae</taxon>
        <taxon>Heliconiinae</taxon>
        <taxon>Argynnini</taxon>
        <taxon>Brenthis</taxon>
    </lineage>
</organism>
<dbReference type="AlphaFoldDB" id="A0A8J9YFM2"/>
<sequence length="112" mass="12566">MFSVYCYCAWSGARTGRPAAAAGGVRAIAYRFPLFPATNYKDIGNVPNYKFDLPSTGSDVQGVGVRWHARVCCRGEEKMELIYCFIRYREKEGLQRFHHKALEKPSLGAGRA</sequence>
<dbReference type="OrthoDB" id="10584796at2759"/>
<gene>
    <name evidence="1" type="ORF">BINO364_LOCUS11478</name>
</gene>